<dbReference type="AlphaFoldDB" id="A0A846LMR9"/>
<dbReference type="EMBL" id="JAAMPA010000001">
    <property type="protein sequence ID" value="NIH67442.1"/>
    <property type="molecule type" value="Genomic_DNA"/>
</dbReference>
<keyword evidence="5" id="KW-1185">Reference proteome</keyword>
<gene>
    <name evidence="3" type="ORF">FB380_001888</name>
    <name evidence="2" type="ORF">GCM10011589_08680</name>
</gene>
<comment type="caution">
    <text evidence="3">The sequence shown here is derived from an EMBL/GenBank/DDBJ whole genome shotgun (WGS) entry which is preliminary data.</text>
</comment>
<dbReference type="EMBL" id="BMMI01000001">
    <property type="protein sequence ID" value="GGL54920.1"/>
    <property type="molecule type" value="Genomic_DNA"/>
</dbReference>
<proteinExistence type="predicted"/>
<dbReference type="Proteomes" id="UP000648663">
    <property type="component" value="Unassembled WGS sequence"/>
</dbReference>
<reference evidence="2" key="1">
    <citation type="journal article" date="2014" name="Int. J. Syst. Evol. Microbiol.">
        <title>Complete genome of a new Firmicutes species belonging to the dominant human colonic microbiota ('Ruminococcus bicirculans') reveals two chromosomes and a selective capacity to utilize plant glucans.</title>
        <authorList>
            <consortium name="NISC Comparative Sequencing Program"/>
            <person name="Wegmann U."/>
            <person name="Louis P."/>
            <person name="Goesmann A."/>
            <person name="Henrissat B."/>
            <person name="Duncan S.H."/>
            <person name="Flint H.J."/>
        </authorList>
    </citation>
    <scope>NUCLEOTIDE SEQUENCE</scope>
    <source>
        <strain evidence="2">CGMCC 4.5581</strain>
    </source>
</reference>
<evidence type="ECO:0000313" key="5">
    <source>
        <dbReference type="Proteomes" id="UP000648663"/>
    </source>
</evidence>
<sequence length="97" mass="10384">MLLITCPVTRTDELVADRRIRSVANHPTHIAVAVECPSCGGSHVFRTGRRWEEHRAELASRAATQAATQAPAQETAQDTAPDTSAAAARAARVRQPA</sequence>
<reference evidence="5" key="2">
    <citation type="journal article" date="2019" name="Int. J. Syst. Evol. Microbiol.">
        <title>The Global Catalogue of Microorganisms (GCM) 10K type strain sequencing project: providing services to taxonomists for standard genome sequencing and annotation.</title>
        <authorList>
            <consortium name="The Broad Institute Genomics Platform"/>
            <consortium name="The Broad Institute Genome Sequencing Center for Infectious Disease"/>
            <person name="Wu L."/>
            <person name="Ma J."/>
        </authorList>
    </citation>
    <scope>NUCLEOTIDE SEQUENCE [LARGE SCALE GENOMIC DNA]</scope>
    <source>
        <strain evidence="5">CGMCC 4.5581</strain>
    </source>
</reference>
<evidence type="ECO:0000256" key="1">
    <source>
        <dbReference type="SAM" id="MobiDB-lite"/>
    </source>
</evidence>
<evidence type="ECO:0000313" key="3">
    <source>
        <dbReference type="EMBL" id="NIH67442.1"/>
    </source>
</evidence>
<protein>
    <submittedName>
        <fullName evidence="3">Uncharacterized protein</fullName>
    </submittedName>
</protein>
<reference evidence="2" key="4">
    <citation type="submission" date="2024-05" db="EMBL/GenBank/DDBJ databases">
        <authorList>
            <person name="Sun Q."/>
            <person name="Zhou Y."/>
        </authorList>
    </citation>
    <scope>NUCLEOTIDE SEQUENCE</scope>
    <source>
        <strain evidence="2">CGMCC 4.5581</strain>
    </source>
</reference>
<name>A0A846LMR9_9ACTN</name>
<feature type="compositionally biased region" description="Low complexity" evidence="1">
    <location>
        <begin position="62"/>
        <end position="97"/>
    </location>
</feature>
<reference evidence="3 4" key="3">
    <citation type="submission" date="2020-02" db="EMBL/GenBank/DDBJ databases">
        <title>Sequencing the genomes of 1000 actinobacteria strains.</title>
        <authorList>
            <person name="Klenk H.-P."/>
        </authorList>
    </citation>
    <scope>NUCLEOTIDE SEQUENCE [LARGE SCALE GENOMIC DNA]</scope>
    <source>
        <strain evidence="3 4">DSM 45201</strain>
    </source>
</reference>
<organism evidence="3 4">
    <name type="scientific">Modestobacter marinus</name>
    <dbReference type="NCBI Taxonomy" id="477641"/>
    <lineage>
        <taxon>Bacteria</taxon>
        <taxon>Bacillati</taxon>
        <taxon>Actinomycetota</taxon>
        <taxon>Actinomycetes</taxon>
        <taxon>Geodermatophilales</taxon>
        <taxon>Geodermatophilaceae</taxon>
        <taxon>Modestobacter</taxon>
    </lineage>
</organism>
<evidence type="ECO:0000313" key="4">
    <source>
        <dbReference type="Proteomes" id="UP000552836"/>
    </source>
</evidence>
<dbReference type="RefSeq" id="WP_166753292.1">
    <property type="nucleotide sequence ID" value="NZ_BAABJU010000001.1"/>
</dbReference>
<feature type="region of interest" description="Disordered" evidence="1">
    <location>
        <begin position="60"/>
        <end position="97"/>
    </location>
</feature>
<dbReference type="Proteomes" id="UP000552836">
    <property type="component" value="Unassembled WGS sequence"/>
</dbReference>
<evidence type="ECO:0000313" key="2">
    <source>
        <dbReference type="EMBL" id="GGL54920.1"/>
    </source>
</evidence>
<accession>A0A846LMR9</accession>